<dbReference type="GeneID" id="37057289"/>
<dbReference type="InterPro" id="IPR002018">
    <property type="entry name" value="CarbesteraseB"/>
</dbReference>
<gene>
    <name evidence="2" type="ORF">BO83DRAFT_427136</name>
</gene>
<evidence type="ECO:0000313" key="3">
    <source>
        <dbReference type="Proteomes" id="UP000246171"/>
    </source>
</evidence>
<name>A0A317VKN3_ASPEC</name>
<dbReference type="SUPFAM" id="SSF53474">
    <property type="entry name" value="alpha/beta-Hydrolases"/>
    <property type="match status" value="1"/>
</dbReference>
<organism evidence="2 3">
    <name type="scientific">Aspergillus eucalypticola (strain CBS 122712 / IBT 29274)</name>
    <dbReference type="NCBI Taxonomy" id="1448314"/>
    <lineage>
        <taxon>Eukaryota</taxon>
        <taxon>Fungi</taxon>
        <taxon>Dikarya</taxon>
        <taxon>Ascomycota</taxon>
        <taxon>Pezizomycotina</taxon>
        <taxon>Eurotiomycetes</taxon>
        <taxon>Eurotiomycetidae</taxon>
        <taxon>Eurotiales</taxon>
        <taxon>Aspergillaceae</taxon>
        <taxon>Aspergillus</taxon>
        <taxon>Aspergillus subgen. Circumdati</taxon>
    </lineage>
</organism>
<feature type="domain" description="Carboxylesterase type B" evidence="1">
    <location>
        <begin position="6"/>
        <end position="52"/>
    </location>
</feature>
<dbReference type="Proteomes" id="UP000246171">
    <property type="component" value="Unassembled WGS sequence"/>
</dbReference>
<sequence>MSQNNLYGTDKTWTAADYAIGRKMNGYWANFIKTGNPNGGSLAQWPVTEENATVQHLFEEWFETLKTY</sequence>
<dbReference type="EMBL" id="MSFU01000012">
    <property type="protein sequence ID" value="PWY73488.1"/>
    <property type="molecule type" value="Genomic_DNA"/>
</dbReference>
<reference evidence="2" key="1">
    <citation type="submission" date="2016-12" db="EMBL/GenBank/DDBJ databases">
        <title>The genomes of Aspergillus section Nigri reveals drivers in fungal speciation.</title>
        <authorList>
            <consortium name="DOE Joint Genome Institute"/>
            <person name="Vesth T.C."/>
            <person name="Nybo J."/>
            <person name="Theobald S."/>
            <person name="Brandl J."/>
            <person name="Frisvad J.C."/>
            <person name="Nielsen K.F."/>
            <person name="Lyhne E.K."/>
            <person name="Kogle M.E."/>
            <person name="Kuo A."/>
            <person name="Riley R."/>
            <person name="Clum A."/>
            <person name="Nolan M."/>
            <person name="Lipzen A."/>
            <person name="Salamov A."/>
            <person name="Henrissat B."/>
            <person name="Wiebenga A."/>
            <person name="De vries R.P."/>
            <person name="Grigoriev I.V."/>
            <person name="Mortensen U.H."/>
            <person name="Andersen M.R."/>
            <person name="Baker S.E."/>
        </authorList>
    </citation>
    <scope>NUCLEOTIDE SEQUENCE</scope>
    <source>
        <strain evidence="2">CBS 122712</strain>
    </source>
</reference>
<dbReference type="AlphaFoldDB" id="A0A317VKN3"/>
<keyword evidence="3" id="KW-1185">Reference proteome</keyword>
<evidence type="ECO:0000259" key="1">
    <source>
        <dbReference type="Pfam" id="PF00135"/>
    </source>
</evidence>
<evidence type="ECO:0000313" key="2">
    <source>
        <dbReference type="EMBL" id="PWY73488.1"/>
    </source>
</evidence>
<proteinExistence type="predicted"/>
<dbReference type="Pfam" id="PF00135">
    <property type="entry name" value="COesterase"/>
    <property type="match status" value="1"/>
</dbReference>
<dbReference type="Gene3D" id="3.40.50.1820">
    <property type="entry name" value="alpha/beta hydrolase"/>
    <property type="match status" value="1"/>
</dbReference>
<dbReference type="OrthoDB" id="408631at2759"/>
<accession>A0A317VKN3</accession>
<protein>
    <recommendedName>
        <fullName evidence="1">Carboxylesterase type B domain-containing protein</fullName>
    </recommendedName>
</protein>
<dbReference type="VEuPathDB" id="FungiDB:BO83DRAFT_427136"/>
<dbReference type="InterPro" id="IPR029058">
    <property type="entry name" value="AB_hydrolase_fold"/>
</dbReference>
<comment type="caution">
    <text evidence="2">The sequence shown here is derived from an EMBL/GenBank/DDBJ whole genome shotgun (WGS) entry which is preliminary data.</text>
</comment>
<dbReference type="RefSeq" id="XP_025388292.1">
    <property type="nucleotide sequence ID" value="XM_025535327.1"/>
</dbReference>